<dbReference type="EMBL" id="JADIKI010000022">
    <property type="protein sequence ID" value="MFK2854869.1"/>
    <property type="molecule type" value="Genomic_DNA"/>
</dbReference>
<keyword evidence="1" id="KW-0812">Transmembrane</keyword>
<feature type="transmembrane region" description="Helical" evidence="1">
    <location>
        <begin position="160"/>
        <end position="178"/>
    </location>
</feature>
<organism evidence="2 3">
    <name type="scientific">Dyella humi</name>
    <dbReference type="NCBI Taxonomy" id="1770547"/>
    <lineage>
        <taxon>Bacteria</taxon>
        <taxon>Pseudomonadati</taxon>
        <taxon>Pseudomonadota</taxon>
        <taxon>Gammaproteobacteria</taxon>
        <taxon>Lysobacterales</taxon>
        <taxon>Rhodanobacteraceae</taxon>
        <taxon>Dyella</taxon>
    </lineage>
</organism>
<proteinExistence type="predicted"/>
<protein>
    <submittedName>
        <fullName evidence="2">Uncharacterized protein</fullName>
    </submittedName>
</protein>
<name>A0ABW8II46_9GAMM</name>
<dbReference type="RefSeq" id="WP_380010168.1">
    <property type="nucleotide sequence ID" value="NZ_JADIKI010000022.1"/>
</dbReference>
<accession>A0ABW8II46</accession>
<evidence type="ECO:0000313" key="3">
    <source>
        <dbReference type="Proteomes" id="UP001620409"/>
    </source>
</evidence>
<feature type="transmembrane region" description="Helical" evidence="1">
    <location>
        <begin position="47"/>
        <end position="65"/>
    </location>
</feature>
<evidence type="ECO:0000256" key="1">
    <source>
        <dbReference type="SAM" id="Phobius"/>
    </source>
</evidence>
<evidence type="ECO:0000313" key="2">
    <source>
        <dbReference type="EMBL" id="MFK2854869.1"/>
    </source>
</evidence>
<sequence length="241" mass="26152">MARDVSGINVSGDGVAIGTGNTVVVQKNRITNNNGGHRNSESEVHPLAYGIVGVIVLVIATYFFTKYANEFYAGAMILAGLGTIFPLVSVALQLLYKQPIERPWQESGTFTLSGVLTAFTYNTWQHYPERLAEIVSQADGPHTFWCALNAYGESVSSENLIAALGMVFSLLLLMPHSFRSISQYFLDSDNSIQQWLGKTSSSGKLVGAAIFMGLTWAMLTFAGPQVQSFMTSIRPAICHGN</sequence>
<feature type="transmembrane region" description="Helical" evidence="1">
    <location>
        <begin position="205"/>
        <end position="224"/>
    </location>
</feature>
<comment type="caution">
    <text evidence="2">The sequence shown here is derived from an EMBL/GenBank/DDBJ whole genome shotgun (WGS) entry which is preliminary data.</text>
</comment>
<gene>
    <name evidence="2" type="ORF">ISP18_09735</name>
</gene>
<feature type="transmembrane region" description="Helical" evidence="1">
    <location>
        <begin position="71"/>
        <end position="96"/>
    </location>
</feature>
<keyword evidence="3" id="KW-1185">Reference proteome</keyword>
<keyword evidence="1" id="KW-0472">Membrane</keyword>
<reference evidence="2 3" key="1">
    <citation type="submission" date="2020-10" db="EMBL/GenBank/DDBJ databases">
        <title>Phylogeny of dyella-like bacteria.</title>
        <authorList>
            <person name="Fu J."/>
        </authorList>
    </citation>
    <scope>NUCLEOTIDE SEQUENCE [LARGE SCALE GENOMIC DNA]</scope>
    <source>
        <strain evidence="2 3">DHG40</strain>
    </source>
</reference>
<keyword evidence="1" id="KW-1133">Transmembrane helix</keyword>
<dbReference type="Proteomes" id="UP001620409">
    <property type="component" value="Unassembled WGS sequence"/>
</dbReference>